<dbReference type="InterPro" id="IPR017850">
    <property type="entry name" value="Alkaline_phosphatase_core_sf"/>
</dbReference>
<evidence type="ECO:0000256" key="4">
    <source>
        <dbReference type="ARBA" id="ARBA00022837"/>
    </source>
</evidence>
<dbReference type="GO" id="GO:0046872">
    <property type="term" value="F:metal ion binding"/>
    <property type="evidence" value="ECO:0007669"/>
    <property type="project" value="UniProtKB-KW"/>
</dbReference>
<dbReference type="AlphaFoldDB" id="A0A518DDE2"/>
<accession>A0A518DDE2</accession>
<dbReference type="EMBL" id="CP036291">
    <property type="protein sequence ID" value="QDU89497.1"/>
    <property type="molecule type" value="Genomic_DNA"/>
</dbReference>
<evidence type="ECO:0000313" key="6">
    <source>
        <dbReference type="EMBL" id="QDU89497.1"/>
    </source>
</evidence>
<dbReference type="InterPro" id="IPR050738">
    <property type="entry name" value="Sulfatase"/>
</dbReference>
<evidence type="ECO:0000259" key="5">
    <source>
        <dbReference type="Pfam" id="PF00884"/>
    </source>
</evidence>
<sequence length="510" mass="56807">MAPLPNQPPDGRVIIRMLMAAICSGLAYQAIGEVTHGLAGSRPNILIVITDDQGYAQLGRHGHPWLRTPHMDRLYDESTRFSRFLVSPTCSPTRAALMTGRHPMRSGVTHTKYERERIPLNAATLPETLKKAGYATGIFGKWHLGDEEAYQPQNRGFDEAFIHGGAVIGMDYAGSCADAPGNSYFDPVIRHNGSFVKTKGYCTDVFFRAALGWIRRQEQDGNPFFAYIATNAPHGPFIAPAKNASYFRERGMSPDHAGFYGMVENIDENLGEMLARLESWGLLDDTLIIFMSDNGTVQAGADKQGTKVGEDAAGNAMVAFNGGMNGYKGSVSEGGVRVPFFVRWPRKIESNRDIGVPAAHIDLLPTLAEIAGAELPPGLVEGRSLVSLIDGSEAAWPQRYLITHAGRWDPGEEPNDHQWGNFAVRDDRFRFEKNKALYDMHADPRQKHNVILEFPEVAEAMREAYDKWWRETRPMLINESVPLSPTWPFHESYNQQLQREGIPAWEPEPL</sequence>
<dbReference type="Pfam" id="PF00884">
    <property type="entry name" value="Sulfatase"/>
    <property type="match status" value="1"/>
</dbReference>
<comment type="similarity">
    <text evidence="1">Belongs to the sulfatase family.</text>
</comment>
<reference evidence="6 7" key="1">
    <citation type="submission" date="2019-02" db="EMBL/GenBank/DDBJ databases">
        <title>Deep-cultivation of Planctomycetes and their phenomic and genomic characterization uncovers novel biology.</title>
        <authorList>
            <person name="Wiegand S."/>
            <person name="Jogler M."/>
            <person name="Boedeker C."/>
            <person name="Pinto D."/>
            <person name="Vollmers J."/>
            <person name="Rivas-Marin E."/>
            <person name="Kohn T."/>
            <person name="Peeters S.H."/>
            <person name="Heuer A."/>
            <person name="Rast P."/>
            <person name="Oberbeckmann S."/>
            <person name="Bunk B."/>
            <person name="Jeske O."/>
            <person name="Meyerdierks A."/>
            <person name="Storesund J.E."/>
            <person name="Kallscheuer N."/>
            <person name="Luecker S."/>
            <person name="Lage O.M."/>
            <person name="Pohl T."/>
            <person name="Merkel B.J."/>
            <person name="Hornburger P."/>
            <person name="Mueller R.-W."/>
            <person name="Bruemmer F."/>
            <person name="Labrenz M."/>
            <person name="Spormann A.M."/>
            <person name="Op den Camp H."/>
            <person name="Overmann J."/>
            <person name="Amann R."/>
            <person name="Jetten M.S.M."/>
            <person name="Mascher T."/>
            <person name="Medema M.H."/>
            <person name="Devos D.P."/>
            <person name="Kaster A.-K."/>
            <person name="Ovreas L."/>
            <person name="Rohde M."/>
            <person name="Galperin M.Y."/>
            <person name="Jogler C."/>
        </authorList>
    </citation>
    <scope>NUCLEOTIDE SEQUENCE [LARGE SCALE GENOMIC DNA]</scope>
    <source>
        <strain evidence="6 7">Pla175</strain>
    </source>
</reference>
<organism evidence="6 7">
    <name type="scientific">Pirellulimonas nuda</name>
    <dbReference type="NCBI Taxonomy" id="2528009"/>
    <lineage>
        <taxon>Bacteria</taxon>
        <taxon>Pseudomonadati</taxon>
        <taxon>Planctomycetota</taxon>
        <taxon>Planctomycetia</taxon>
        <taxon>Pirellulales</taxon>
        <taxon>Lacipirellulaceae</taxon>
        <taxon>Pirellulimonas</taxon>
    </lineage>
</organism>
<keyword evidence="2" id="KW-0479">Metal-binding</keyword>
<dbReference type="CDD" id="cd16146">
    <property type="entry name" value="ARS_like"/>
    <property type="match status" value="1"/>
</dbReference>
<evidence type="ECO:0000256" key="2">
    <source>
        <dbReference type="ARBA" id="ARBA00022723"/>
    </source>
</evidence>
<evidence type="ECO:0000313" key="7">
    <source>
        <dbReference type="Proteomes" id="UP000317429"/>
    </source>
</evidence>
<keyword evidence="7" id="KW-1185">Reference proteome</keyword>
<name>A0A518DDE2_9BACT</name>
<keyword evidence="4" id="KW-0106">Calcium</keyword>
<evidence type="ECO:0000256" key="3">
    <source>
        <dbReference type="ARBA" id="ARBA00022801"/>
    </source>
</evidence>
<dbReference type="PANTHER" id="PTHR42693:SF53">
    <property type="entry name" value="ENDO-4-O-SULFATASE"/>
    <property type="match status" value="1"/>
</dbReference>
<dbReference type="Gene3D" id="3.40.720.10">
    <property type="entry name" value="Alkaline Phosphatase, subunit A"/>
    <property type="match status" value="1"/>
</dbReference>
<dbReference type="PANTHER" id="PTHR42693">
    <property type="entry name" value="ARYLSULFATASE FAMILY MEMBER"/>
    <property type="match status" value="1"/>
</dbReference>
<proteinExistence type="inferred from homology"/>
<dbReference type="InterPro" id="IPR000917">
    <property type="entry name" value="Sulfatase_N"/>
</dbReference>
<dbReference type="Gene3D" id="3.30.1120.10">
    <property type="match status" value="1"/>
</dbReference>
<dbReference type="SUPFAM" id="SSF53649">
    <property type="entry name" value="Alkaline phosphatase-like"/>
    <property type="match status" value="1"/>
</dbReference>
<feature type="domain" description="Sulfatase N-terminal" evidence="5">
    <location>
        <begin position="43"/>
        <end position="372"/>
    </location>
</feature>
<dbReference type="EC" id="3.1.6.1" evidence="6"/>
<evidence type="ECO:0000256" key="1">
    <source>
        <dbReference type="ARBA" id="ARBA00008779"/>
    </source>
</evidence>
<gene>
    <name evidence="6" type="primary">atsA_55</name>
    <name evidence="6" type="ORF">Pla175_28880</name>
</gene>
<dbReference type="RefSeq" id="WP_231953896.1">
    <property type="nucleotide sequence ID" value="NZ_CP036291.1"/>
</dbReference>
<dbReference type="InterPro" id="IPR024607">
    <property type="entry name" value="Sulfatase_CS"/>
</dbReference>
<dbReference type="KEGG" id="pnd:Pla175_28880"/>
<keyword evidence="3 6" id="KW-0378">Hydrolase</keyword>
<dbReference type="GO" id="GO:0004065">
    <property type="term" value="F:arylsulfatase activity"/>
    <property type="evidence" value="ECO:0007669"/>
    <property type="project" value="UniProtKB-EC"/>
</dbReference>
<dbReference type="Proteomes" id="UP000317429">
    <property type="component" value="Chromosome"/>
</dbReference>
<dbReference type="PROSITE" id="PS00523">
    <property type="entry name" value="SULFATASE_1"/>
    <property type="match status" value="1"/>
</dbReference>
<protein>
    <submittedName>
        <fullName evidence="6">Arylsulfatase</fullName>
        <ecNumber evidence="6">3.1.6.1</ecNumber>
    </submittedName>
</protein>